<organism evidence="3 4">
    <name type="scientific">candidate division WS6 bacterium GW2011_GWF2_39_15</name>
    <dbReference type="NCBI Taxonomy" id="1619100"/>
    <lineage>
        <taxon>Bacteria</taxon>
        <taxon>Candidatus Dojkabacteria</taxon>
    </lineage>
</organism>
<dbReference type="Proteomes" id="UP000034799">
    <property type="component" value="Unassembled WGS sequence"/>
</dbReference>
<proteinExistence type="predicted"/>
<feature type="coiled-coil region" evidence="1">
    <location>
        <begin position="588"/>
        <end position="615"/>
    </location>
</feature>
<name>A0A0G0Q5U6_9BACT</name>
<feature type="compositionally biased region" description="Polar residues" evidence="2">
    <location>
        <begin position="1"/>
        <end position="17"/>
    </location>
</feature>
<dbReference type="AlphaFoldDB" id="A0A0G0Q5U6"/>
<gene>
    <name evidence="3" type="ORF">UT34_C0002G0292</name>
</gene>
<protein>
    <submittedName>
        <fullName evidence="3">Uncharacterized protein</fullName>
    </submittedName>
</protein>
<accession>A0A0G0Q5U6</accession>
<evidence type="ECO:0000256" key="2">
    <source>
        <dbReference type="SAM" id="MobiDB-lite"/>
    </source>
</evidence>
<dbReference type="EMBL" id="LBWK01000002">
    <property type="protein sequence ID" value="KKR05785.1"/>
    <property type="molecule type" value="Genomic_DNA"/>
</dbReference>
<evidence type="ECO:0000256" key="1">
    <source>
        <dbReference type="SAM" id="Coils"/>
    </source>
</evidence>
<evidence type="ECO:0000313" key="3">
    <source>
        <dbReference type="EMBL" id="KKR05785.1"/>
    </source>
</evidence>
<keyword evidence="1" id="KW-0175">Coiled coil</keyword>
<sequence>MKFLNRTNPEISSSNDTSRLDTPISESEEIAKAVREALETVSIYDETSLQGILDTLGNKTIEEGIEFALEHLRDESQSPESYFTLNRMTEEGNEAFKSGKPEALKECIGSEAGIWGYQTPIKEMRLNHIYDLIRHNSGKASRDNLAALKRIYNHNRESSNLNFSFEERDEPGNLERWISTLGKHRDSLTLEGFKEWGARYYPPRVSKSYGIKFEATLEKRDPVSNPEFQIEVIRKEDLEERRDFAKMADTSPVCKVILVQNERGLIDQIETWFPHFTSNEDQGRRVLNTLLEGITVDDRVEYTTEILRKITLYKDMAPNFLYDIKSDIPFTREEDSLLSDALGSFAPRMNATTLISEIWLALHGRDLAYTCVAPINSADLNFALVPKPTDLTDLISLIKNYDVEKLLGINSSEMGSIRTQRIYDLPPVSRAIKSLIEINRFAKDEISRAKKKGRSTLNVLGAGLPDTLRFIFKSIFRDKNRLISEGSFQISSVEFGKQDSRNSRFATALNLFTEDAMSVQYISSTGDRRLCLRTRTNEDVIKIAKKLIGRNGISHLDDAVKEVVKQDGRRFRIHLAISSLIIRERKLREVYSDKLQQARVDKAEIERTEQEYSELFNSLYEKADKAFDSIINGAERV</sequence>
<evidence type="ECO:0000313" key="4">
    <source>
        <dbReference type="Proteomes" id="UP000034799"/>
    </source>
</evidence>
<reference evidence="3 4" key="1">
    <citation type="journal article" date="2015" name="Nature">
        <title>rRNA introns, odd ribosomes, and small enigmatic genomes across a large radiation of phyla.</title>
        <authorList>
            <person name="Brown C.T."/>
            <person name="Hug L.A."/>
            <person name="Thomas B.C."/>
            <person name="Sharon I."/>
            <person name="Castelle C.J."/>
            <person name="Singh A."/>
            <person name="Wilkins M.J."/>
            <person name="Williams K.H."/>
            <person name="Banfield J.F."/>
        </authorList>
    </citation>
    <scope>NUCLEOTIDE SEQUENCE [LARGE SCALE GENOMIC DNA]</scope>
</reference>
<comment type="caution">
    <text evidence="3">The sequence shown here is derived from an EMBL/GenBank/DDBJ whole genome shotgun (WGS) entry which is preliminary data.</text>
</comment>
<feature type="region of interest" description="Disordered" evidence="2">
    <location>
        <begin position="1"/>
        <end position="23"/>
    </location>
</feature>